<reference evidence="2" key="2">
    <citation type="submission" date="2021-04" db="EMBL/GenBank/DDBJ databases">
        <authorList>
            <person name="Gilroy R."/>
        </authorList>
    </citation>
    <scope>NUCLEOTIDE SEQUENCE</scope>
    <source>
        <strain evidence="2">ChiW7-2402</strain>
    </source>
</reference>
<gene>
    <name evidence="2" type="ORF">H9964_00250</name>
</gene>
<feature type="domain" description="Calcineurin-like phosphoesterase" evidence="1">
    <location>
        <begin position="4"/>
        <end position="176"/>
    </location>
</feature>
<evidence type="ECO:0000313" key="2">
    <source>
        <dbReference type="EMBL" id="HIZ71993.1"/>
    </source>
</evidence>
<evidence type="ECO:0000313" key="3">
    <source>
        <dbReference type="Proteomes" id="UP000824102"/>
    </source>
</evidence>
<dbReference type="Proteomes" id="UP000824102">
    <property type="component" value="Unassembled WGS sequence"/>
</dbReference>
<accession>A0A9D2JZ94</accession>
<dbReference type="Pfam" id="PF00149">
    <property type="entry name" value="Metallophos"/>
    <property type="match status" value="1"/>
</dbReference>
<dbReference type="AlphaFoldDB" id="A0A9D2JZ94"/>
<comment type="caution">
    <text evidence="2">The sequence shown here is derived from an EMBL/GenBank/DDBJ whole genome shotgun (WGS) entry which is preliminary data.</text>
</comment>
<organism evidence="2 3">
    <name type="scientific">Candidatus Gallimonas intestinavium</name>
    <dbReference type="NCBI Taxonomy" id="2838603"/>
    <lineage>
        <taxon>Bacteria</taxon>
        <taxon>Bacillati</taxon>
        <taxon>Bacillota</taxon>
        <taxon>Clostridia</taxon>
        <taxon>Candidatus Gallimonas</taxon>
    </lineage>
</organism>
<proteinExistence type="predicted"/>
<dbReference type="PANTHER" id="PTHR42850">
    <property type="entry name" value="METALLOPHOSPHOESTERASE"/>
    <property type="match status" value="1"/>
</dbReference>
<dbReference type="Gene3D" id="3.60.21.10">
    <property type="match status" value="1"/>
</dbReference>
<dbReference type="InterPro" id="IPR029052">
    <property type="entry name" value="Metallo-depent_PP-like"/>
</dbReference>
<protein>
    <submittedName>
        <fullName evidence="2">Metallophosphoesterase</fullName>
    </submittedName>
</protein>
<dbReference type="GO" id="GO:0016791">
    <property type="term" value="F:phosphatase activity"/>
    <property type="evidence" value="ECO:0007669"/>
    <property type="project" value="TreeGrafter"/>
</dbReference>
<dbReference type="InterPro" id="IPR004843">
    <property type="entry name" value="Calcineurin-like_PHP"/>
</dbReference>
<name>A0A9D2JZ94_9FIRM</name>
<sequence length="229" mass="26368">MEYCLSDIHGCYSLFCRLLEKIRFGGGDTLYVLGDIIDKGPESVRLLRLLFSMPDAYCIAGNHEYDFLKYYRGLMRHARDYDAVLERLRGCFADGALIDWETVDEIERLPYFIGKEQWIGVHAGLPLRADGTLVPPKEASIEQLVYDRRFKDPDVLPQTGECVLHGHTPVRYLTERDEILLYPREGARRGSDNIADYCKIHLDMMTAKSGVLGCIRLDDCRCFYVRESR</sequence>
<reference evidence="2" key="1">
    <citation type="journal article" date="2021" name="PeerJ">
        <title>Extensive microbial diversity within the chicken gut microbiome revealed by metagenomics and culture.</title>
        <authorList>
            <person name="Gilroy R."/>
            <person name="Ravi A."/>
            <person name="Getino M."/>
            <person name="Pursley I."/>
            <person name="Horton D.L."/>
            <person name="Alikhan N.F."/>
            <person name="Baker D."/>
            <person name="Gharbi K."/>
            <person name="Hall N."/>
            <person name="Watson M."/>
            <person name="Adriaenssens E.M."/>
            <person name="Foster-Nyarko E."/>
            <person name="Jarju S."/>
            <person name="Secka A."/>
            <person name="Antonio M."/>
            <person name="Oren A."/>
            <person name="Chaudhuri R.R."/>
            <person name="La Ragione R."/>
            <person name="Hildebrand F."/>
            <person name="Pallen M.J."/>
        </authorList>
    </citation>
    <scope>NUCLEOTIDE SEQUENCE</scope>
    <source>
        <strain evidence="2">ChiW7-2402</strain>
    </source>
</reference>
<dbReference type="SUPFAM" id="SSF56300">
    <property type="entry name" value="Metallo-dependent phosphatases"/>
    <property type="match status" value="1"/>
</dbReference>
<dbReference type="InterPro" id="IPR050126">
    <property type="entry name" value="Ap4A_hydrolase"/>
</dbReference>
<dbReference type="GO" id="GO:0005737">
    <property type="term" value="C:cytoplasm"/>
    <property type="evidence" value="ECO:0007669"/>
    <property type="project" value="TreeGrafter"/>
</dbReference>
<dbReference type="PANTHER" id="PTHR42850:SF4">
    <property type="entry name" value="ZINC-DEPENDENT ENDOPOLYPHOSPHATASE"/>
    <property type="match status" value="1"/>
</dbReference>
<evidence type="ECO:0000259" key="1">
    <source>
        <dbReference type="Pfam" id="PF00149"/>
    </source>
</evidence>
<dbReference type="EMBL" id="DXBB01000005">
    <property type="protein sequence ID" value="HIZ71993.1"/>
    <property type="molecule type" value="Genomic_DNA"/>
</dbReference>